<sequence length="734" mass="79857">MNYETLPSPDRPAAVRDPDIYPESYGDHTGGFGIDFHAIWLIIKRNLWLIGGIVAVAVAIGLIVTMLMTPQYVATASVQIDQQAAQVLDSKQDVEPAASYQDADRFLQTQVDVLNSRAMAVRVAQALGLFSDSDTFFKQMEMTPPIPDPAIKRETQLRDAVLETIANNLSVTLPRNSRVASISFESPDSNLAARIANSYASEFIKNNLQRKFDSTAYARNFLSQQLGEAKARLEQSERDLNAYARQAGLIKTDQTNPDGTVTSKPASVTTSSLVQLNQSANDATAARIAAEEKWRTVQSTPLLSIPDVLANKAIQDLLQQRATTNANLNDELARHREAYPTVIQLKAQLAEINNQINSIATSIKQSIKQQYEAARDLETSLNRQVNQLKGETLTEQDRSVRYNILAREADTNRTLYEGLLQRFKEVSAAAGITASNISVVDEANAPIIPSSPKLVLNLALALLAGLALAGGVVFIREQLDDVIRSPEDIERKLGLTTLGVIPTSEAEVLIKDLENPRSSVSEAYNSLRTALLYSTADGLPQVLHITSSGPGEGKSTTSYALATSLAKLGKRVVLVDVDLRRPAVHQTFGIPAEPGLTDLLTTDRDITGVVRETGIDNLTIVPSGPVPPSPTELLGHPRMLETMDQLKRLFDVIILDGPPVLGLADAPLLASIAGNTIFVAEANRGHRGAAKTAIRRLQTAHAHILGAVLTKFDPKKSSSDYGYYGYSYYRYGNE</sequence>
<feature type="domain" description="Polysaccharide chain length determinant N-terminal" evidence="18">
    <location>
        <begin position="34"/>
        <end position="126"/>
    </location>
</feature>
<evidence type="ECO:0000256" key="15">
    <source>
        <dbReference type="ARBA" id="ARBA00051245"/>
    </source>
</evidence>
<dbReference type="GO" id="GO:0005524">
    <property type="term" value="F:ATP binding"/>
    <property type="evidence" value="ECO:0007669"/>
    <property type="project" value="UniProtKB-KW"/>
</dbReference>
<feature type="domain" description="Tyrosine-protein kinase G-rich" evidence="20">
    <location>
        <begin position="405"/>
        <end position="477"/>
    </location>
</feature>
<evidence type="ECO:0000259" key="18">
    <source>
        <dbReference type="Pfam" id="PF02706"/>
    </source>
</evidence>
<dbReference type="PANTHER" id="PTHR32309:SF13">
    <property type="entry name" value="FERRIC ENTEROBACTIN TRANSPORT PROTEIN FEPE"/>
    <property type="match status" value="1"/>
</dbReference>
<dbReference type="GO" id="GO:0042802">
    <property type="term" value="F:identical protein binding"/>
    <property type="evidence" value="ECO:0007669"/>
    <property type="project" value="UniProtKB-ARBA"/>
</dbReference>
<keyword evidence="13 17" id="KW-0472">Membrane</keyword>
<reference evidence="21" key="1">
    <citation type="submission" date="2021-04" db="EMBL/GenBank/DDBJ databases">
        <title>Ouciella asimina sp. nov., isolated from the surface seawater in the hydrothermal field of Okinawa Trough.</title>
        <authorList>
            <person name="Shuang W."/>
        </authorList>
    </citation>
    <scope>NUCLEOTIDE SEQUENCE</scope>
    <source>
        <strain evidence="21">LXI357</strain>
    </source>
</reference>
<keyword evidence="16" id="KW-0175">Coiled coil</keyword>
<keyword evidence="6" id="KW-0997">Cell inner membrane</keyword>
<evidence type="ECO:0000256" key="8">
    <source>
        <dbReference type="ARBA" id="ARBA00022692"/>
    </source>
</evidence>
<dbReference type="Proteomes" id="UP000676996">
    <property type="component" value="Unassembled WGS sequence"/>
</dbReference>
<dbReference type="Pfam" id="PF13614">
    <property type="entry name" value="AAA_31"/>
    <property type="match status" value="1"/>
</dbReference>
<dbReference type="InterPro" id="IPR003856">
    <property type="entry name" value="LPS_length_determ_N"/>
</dbReference>
<keyword evidence="22" id="KW-1185">Reference proteome</keyword>
<comment type="subcellular location">
    <subcellularLocation>
        <location evidence="1">Cell inner membrane</location>
        <topology evidence="1">Multi-pass membrane protein</topology>
    </subcellularLocation>
</comment>
<evidence type="ECO:0000256" key="13">
    <source>
        <dbReference type="ARBA" id="ARBA00023136"/>
    </source>
</evidence>
<proteinExistence type="inferred from homology"/>
<keyword evidence="8 17" id="KW-0812">Transmembrane</keyword>
<dbReference type="InterPro" id="IPR032807">
    <property type="entry name" value="GNVR"/>
</dbReference>
<keyword evidence="11" id="KW-0067">ATP-binding</keyword>
<protein>
    <recommendedName>
        <fullName evidence="4">non-specific protein-tyrosine kinase</fullName>
        <ecNumber evidence="4">2.7.10.2</ecNumber>
    </recommendedName>
</protein>
<dbReference type="InterPro" id="IPR005702">
    <property type="entry name" value="Wzc-like_C"/>
</dbReference>
<dbReference type="GO" id="GO:0004715">
    <property type="term" value="F:non-membrane spanning protein tyrosine kinase activity"/>
    <property type="evidence" value="ECO:0007669"/>
    <property type="project" value="UniProtKB-EC"/>
</dbReference>
<evidence type="ECO:0000256" key="3">
    <source>
        <dbReference type="ARBA" id="ARBA00008883"/>
    </source>
</evidence>
<feature type="domain" description="AAA" evidence="19">
    <location>
        <begin position="550"/>
        <end position="670"/>
    </location>
</feature>
<keyword evidence="5" id="KW-1003">Cell membrane</keyword>
<keyword evidence="9" id="KW-0547">Nucleotide-binding</keyword>
<dbReference type="InterPro" id="IPR050445">
    <property type="entry name" value="Bact_polysacc_biosynth/exp"/>
</dbReference>
<keyword evidence="14" id="KW-0829">Tyrosine-protein kinase</keyword>
<feature type="coiled-coil region" evidence="16">
    <location>
        <begin position="219"/>
        <end position="246"/>
    </location>
</feature>
<evidence type="ECO:0000256" key="16">
    <source>
        <dbReference type="SAM" id="Coils"/>
    </source>
</evidence>
<comment type="similarity">
    <text evidence="3">Belongs to the etk/wzc family.</text>
</comment>
<dbReference type="EC" id="2.7.10.2" evidence="4"/>
<evidence type="ECO:0000256" key="9">
    <source>
        <dbReference type="ARBA" id="ARBA00022741"/>
    </source>
</evidence>
<evidence type="ECO:0000256" key="10">
    <source>
        <dbReference type="ARBA" id="ARBA00022777"/>
    </source>
</evidence>
<evidence type="ECO:0000313" key="21">
    <source>
        <dbReference type="EMBL" id="MBR0552098.1"/>
    </source>
</evidence>
<evidence type="ECO:0000313" key="22">
    <source>
        <dbReference type="Proteomes" id="UP000676996"/>
    </source>
</evidence>
<dbReference type="AlphaFoldDB" id="A0A8T4IAP7"/>
<evidence type="ECO:0000256" key="12">
    <source>
        <dbReference type="ARBA" id="ARBA00022989"/>
    </source>
</evidence>
<dbReference type="GO" id="GO:0005886">
    <property type="term" value="C:plasma membrane"/>
    <property type="evidence" value="ECO:0007669"/>
    <property type="project" value="UniProtKB-SubCell"/>
</dbReference>
<evidence type="ECO:0000256" key="14">
    <source>
        <dbReference type="ARBA" id="ARBA00023137"/>
    </source>
</evidence>
<keyword evidence="7 21" id="KW-0808">Transferase</keyword>
<dbReference type="Gene3D" id="3.40.50.300">
    <property type="entry name" value="P-loop containing nucleotide triphosphate hydrolases"/>
    <property type="match status" value="1"/>
</dbReference>
<evidence type="ECO:0000256" key="4">
    <source>
        <dbReference type="ARBA" id="ARBA00011903"/>
    </source>
</evidence>
<keyword evidence="10" id="KW-0418">Kinase</keyword>
<evidence type="ECO:0000256" key="11">
    <source>
        <dbReference type="ARBA" id="ARBA00022840"/>
    </source>
</evidence>
<comment type="similarity">
    <text evidence="2">Belongs to the CpsD/CapB family.</text>
</comment>
<dbReference type="SUPFAM" id="SSF52540">
    <property type="entry name" value="P-loop containing nucleoside triphosphate hydrolases"/>
    <property type="match status" value="1"/>
</dbReference>
<dbReference type="InterPro" id="IPR025669">
    <property type="entry name" value="AAA_dom"/>
</dbReference>
<comment type="caution">
    <text evidence="21">The sequence shown here is derived from an EMBL/GenBank/DDBJ whole genome shotgun (WGS) entry which is preliminary data.</text>
</comment>
<keyword evidence="12 17" id="KW-1133">Transmembrane helix</keyword>
<dbReference type="Pfam" id="PF02706">
    <property type="entry name" value="Wzz"/>
    <property type="match status" value="1"/>
</dbReference>
<dbReference type="PANTHER" id="PTHR32309">
    <property type="entry name" value="TYROSINE-PROTEIN KINASE"/>
    <property type="match status" value="1"/>
</dbReference>
<evidence type="ECO:0000256" key="1">
    <source>
        <dbReference type="ARBA" id="ARBA00004429"/>
    </source>
</evidence>
<dbReference type="RefSeq" id="WP_284053348.1">
    <property type="nucleotide sequence ID" value="NZ_JAGRQC010000001.1"/>
</dbReference>
<evidence type="ECO:0000256" key="7">
    <source>
        <dbReference type="ARBA" id="ARBA00022679"/>
    </source>
</evidence>
<dbReference type="FunFam" id="3.40.50.300:FF:000527">
    <property type="entry name" value="Tyrosine-protein kinase etk"/>
    <property type="match status" value="1"/>
</dbReference>
<organism evidence="21 22">
    <name type="scientific">Stakelama marina</name>
    <dbReference type="NCBI Taxonomy" id="2826939"/>
    <lineage>
        <taxon>Bacteria</taxon>
        <taxon>Pseudomonadati</taxon>
        <taxon>Pseudomonadota</taxon>
        <taxon>Alphaproteobacteria</taxon>
        <taxon>Sphingomonadales</taxon>
        <taxon>Sphingomonadaceae</taxon>
        <taxon>Stakelama</taxon>
    </lineage>
</organism>
<evidence type="ECO:0000256" key="17">
    <source>
        <dbReference type="SAM" id="Phobius"/>
    </source>
</evidence>
<comment type="catalytic activity">
    <reaction evidence="15">
        <text>L-tyrosyl-[protein] + ATP = O-phospho-L-tyrosyl-[protein] + ADP + H(+)</text>
        <dbReference type="Rhea" id="RHEA:10596"/>
        <dbReference type="Rhea" id="RHEA-COMP:10136"/>
        <dbReference type="Rhea" id="RHEA-COMP:20101"/>
        <dbReference type="ChEBI" id="CHEBI:15378"/>
        <dbReference type="ChEBI" id="CHEBI:30616"/>
        <dbReference type="ChEBI" id="CHEBI:46858"/>
        <dbReference type="ChEBI" id="CHEBI:61978"/>
        <dbReference type="ChEBI" id="CHEBI:456216"/>
        <dbReference type="EC" id="2.7.10.2"/>
    </reaction>
</comment>
<feature type="transmembrane region" description="Helical" evidence="17">
    <location>
        <begin position="47"/>
        <end position="68"/>
    </location>
</feature>
<accession>A0A8T4IAP7</accession>
<gene>
    <name evidence="21" type="ORF">J7S20_06240</name>
</gene>
<dbReference type="EMBL" id="JAGRQC010000001">
    <property type="protein sequence ID" value="MBR0552098.1"/>
    <property type="molecule type" value="Genomic_DNA"/>
</dbReference>
<dbReference type="NCBIfam" id="TIGR01007">
    <property type="entry name" value="eps_fam"/>
    <property type="match status" value="1"/>
</dbReference>
<evidence type="ECO:0000256" key="2">
    <source>
        <dbReference type="ARBA" id="ARBA00007316"/>
    </source>
</evidence>
<evidence type="ECO:0000259" key="19">
    <source>
        <dbReference type="Pfam" id="PF13614"/>
    </source>
</evidence>
<evidence type="ECO:0000256" key="6">
    <source>
        <dbReference type="ARBA" id="ARBA00022519"/>
    </source>
</evidence>
<evidence type="ECO:0000256" key="5">
    <source>
        <dbReference type="ARBA" id="ARBA00022475"/>
    </source>
</evidence>
<evidence type="ECO:0000259" key="20">
    <source>
        <dbReference type="Pfam" id="PF13807"/>
    </source>
</evidence>
<dbReference type="Pfam" id="PF13807">
    <property type="entry name" value="GNVR"/>
    <property type="match status" value="1"/>
</dbReference>
<dbReference type="CDD" id="cd05387">
    <property type="entry name" value="BY-kinase"/>
    <property type="match status" value="1"/>
</dbReference>
<name>A0A8T4IAP7_9SPHN</name>
<dbReference type="InterPro" id="IPR027417">
    <property type="entry name" value="P-loop_NTPase"/>
</dbReference>